<dbReference type="Proteomes" id="UP000004773">
    <property type="component" value="Unassembled WGS sequence"/>
</dbReference>
<keyword evidence="2" id="KW-0472">Membrane</keyword>
<proteinExistence type="predicted"/>
<gene>
    <name evidence="3" type="ORF">HMPREF0428_00836</name>
</gene>
<comment type="caution">
    <text evidence="3">The sequence shown here is derived from an EMBL/GenBank/DDBJ whole genome shotgun (WGS) entry which is preliminary data.</text>
</comment>
<evidence type="ECO:0000256" key="2">
    <source>
        <dbReference type="SAM" id="Phobius"/>
    </source>
</evidence>
<dbReference type="AlphaFoldDB" id="A0AA87B0E6"/>
<evidence type="ECO:0000256" key="1">
    <source>
        <dbReference type="SAM" id="MobiDB-lite"/>
    </source>
</evidence>
<keyword evidence="2" id="KW-0812">Transmembrane</keyword>
<accession>A0AA87B0E6</accession>
<feature type="region of interest" description="Disordered" evidence="1">
    <location>
        <begin position="1"/>
        <end position="33"/>
    </location>
</feature>
<protein>
    <submittedName>
        <fullName evidence="3">Uncharacterized protein</fullName>
    </submittedName>
</protein>
<dbReference type="RefSeq" id="WP_003146909.1">
    <property type="nucleotide sequence ID" value="NZ_GL883583.1"/>
</dbReference>
<name>A0AA87B0E6_9BACL</name>
<organism evidence="3 4">
    <name type="scientific">Gemella haemolysans M341</name>
    <dbReference type="NCBI Taxonomy" id="562981"/>
    <lineage>
        <taxon>Bacteria</taxon>
        <taxon>Bacillati</taxon>
        <taxon>Bacillota</taxon>
        <taxon>Bacilli</taxon>
        <taxon>Bacillales</taxon>
        <taxon>Gemellaceae</taxon>
        <taxon>Gemella</taxon>
    </lineage>
</organism>
<keyword evidence="2" id="KW-1133">Transmembrane helix</keyword>
<sequence length="62" mass="7004">MVENEEIKDDKISQESVKVTNSKGKSKKQLPNTRMKDSMLGLLGFALLACLGLGYTRKYLRK</sequence>
<reference evidence="3 4" key="1">
    <citation type="submission" date="2011-03" db="EMBL/GenBank/DDBJ databases">
        <title>The Genome Sequence of Gemella haemolysans M341.</title>
        <authorList>
            <consortium name="The Broad Institute Genome Sequencing Platform"/>
            <consortium name="The Broad Institute Genome Sequencing Center for Infectious Disease"/>
            <person name="Earl A."/>
            <person name="Ward D."/>
            <person name="Feldgarden M."/>
            <person name="Gevers D."/>
            <person name="Sibley C.D."/>
            <person name="Field T.R."/>
            <person name="Grinwis M."/>
            <person name="Eshaghurshan C.S."/>
            <person name="Surette M.G."/>
            <person name="Young S.K."/>
            <person name="Zeng Q."/>
            <person name="Gargeya S."/>
            <person name="Fitzgerald M."/>
            <person name="Haas B."/>
            <person name="Abouelleil A."/>
            <person name="Alvarado L."/>
            <person name="Arachchi H.M."/>
            <person name="Berlin A."/>
            <person name="Brown A."/>
            <person name="Chapman S.B."/>
            <person name="Chen Z."/>
            <person name="Dunbar C."/>
            <person name="Freedman E."/>
            <person name="Gearin G."/>
            <person name="Gellesch M."/>
            <person name="Goldberg J."/>
            <person name="Griggs A."/>
            <person name="Gujja S."/>
            <person name="Heilman E.R."/>
            <person name="Heiman D."/>
            <person name="Howarth C."/>
            <person name="Larson L."/>
            <person name="Lui A."/>
            <person name="MacDonald P.J.P."/>
            <person name="Mehta T."/>
            <person name="Montmayeur A."/>
            <person name="Murphy C."/>
            <person name="Neiman D."/>
            <person name="Pearson M."/>
            <person name="Priest M."/>
            <person name="Roberts A."/>
            <person name="Saif S."/>
            <person name="Shea T."/>
            <person name="Shenoy N."/>
            <person name="Sisk P."/>
            <person name="Stolte C."/>
            <person name="Sykes S."/>
            <person name="White J."/>
            <person name="Yandava C."/>
            <person name="Wortman J."/>
            <person name="Nusbaum C."/>
            <person name="Birren B."/>
        </authorList>
    </citation>
    <scope>NUCLEOTIDE SEQUENCE [LARGE SCALE GENOMIC DNA]</scope>
    <source>
        <strain evidence="3 4">M341</strain>
    </source>
</reference>
<evidence type="ECO:0000313" key="3">
    <source>
        <dbReference type="EMBL" id="EGF88829.1"/>
    </source>
</evidence>
<feature type="compositionally biased region" description="Polar residues" evidence="1">
    <location>
        <begin position="14"/>
        <end position="23"/>
    </location>
</feature>
<dbReference type="EMBL" id="ACRO01000010">
    <property type="protein sequence ID" value="EGF88829.1"/>
    <property type="molecule type" value="Genomic_DNA"/>
</dbReference>
<evidence type="ECO:0000313" key="4">
    <source>
        <dbReference type="Proteomes" id="UP000004773"/>
    </source>
</evidence>
<feature type="transmembrane region" description="Helical" evidence="2">
    <location>
        <begin position="38"/>
        <end position="56"/>
    </location>
</feature>